<dbReference type="AlphaFoldDB" id="M2Y0U1"/>
<feature type="transmembrane region" description="Helical" evidence="1">
    <location>
        <begin position="12"/>
        <end position="30"/>
    </location>
</feature>
<dbReference type="InterPro" id="IPR023158">
    <property type="entry name" value="YerB-like_sf"/>
</dbReference>
<dbReference type="InterPro" id="IPR035328">
    <property type="entry name" value="DUF3048_C"/>
</dbReference>
<comment type="caution">
    <text evidence="4">The sequence shown here is derived from an EMBL/GenBank/DDBJ whole genome shotgun (WGS) entry which is preliminary data.</text>
</comment>
<organism evidence="4 5">
    <name type="scientific">Amycolatopsis decaplanina DSM 44594</name>
    <dbReference type="NCBI Taxonomy" id="1284240"/>
    <lineage>
        <taxon>Bacteria</taxon>
        <taxon>Bacillati</taxon>
        <taxon>Actinomycetota</taxon>
        <taxon>Actinomycetes</taxon>
        <taxon>Pseudonocardiales</taxon>
        <taxon>Pseudonocardiaceae</taxon>
        <taxon>Amycolatopsis</taxon>
    </lineage>
</organism>
<protein>
    <recommendedName>
        <fullName evidence="6">Secreted protein</fullName>
    </recommendedName>
</protein>
<dbReference type="InterPro" id="IPR021416">
    <property type="entry name" value="DUF3048_N"/>
</dbReference>
<dbReference type="SUPFAM" id="SSF159774">
    <property type="entry name" value="YerB-like"/>
    <property type="match status" value="1"/>
</dbReference>
<evidence type="ECO:0008006" key="6">
    <source>
        <dbReference type="Google" id="ProtNLM"/>
    </source>
</evidence>
<dbReference type="EMBL" id="AOHO01000068">
    <property type="protein sequence ID" value="EME55115.1"/>
    <property type="molecule type" value="Genomic_DNA"/>
</dbReference>
<evidence type="ECO:0000259" key="3">
    <source>
        <dbReference type="Pfam" id="PF17479"/>
    </source>
</evidence>
<dbReference type="PATRIC" id="fig|1284240.4.peg.5372"/>
<keyword evidence="5" id="KW-1185">Reference proteome</keyword>
<proteinExistence type="predicted"/>
<dbReference type="Pfam" id="PF11258">
    <property type="entry name" value="DUF3048"/>
    <property type="match status" value="1"/>
</dbReference>
<sequence>MKGTVLVKKSWWIASTAGALVVAAVVVLIVRELSGGTGANPSPSSGEALAPDRRAVLAVKIDNVAAARPQTGLGAADIVYVEPVEGGLTRLLALYRSRPPSVIGPVRSARATDLGLLAQYGRPALAYSGAAPELLSTLHSASLTNASPSELPNAYFRDETRPSPHNLYLRPHQVPDGEVAPEGAFPSSGAAPESGVPAATAVIRYPAAAFTFTWSPNVGRYLIGLDGSPLTSVEDGQAVAATVVEQRVAVRLGERGETGTVPDSPVAQTVGTGQATVWRNGQRFAATWDRATVQAPTRFKTASGQPLPVSDGPLWILLVPA</sequence>
<keyword evidence="1" id="KW-0472">Membrane</keyword>
<evidence type="ECO:0000313" key="5">
    <source>
        <dbReference type="Proteomes" id="UP000054226"/>
    </source>
</evidence>
<dbReference type="Pfam" id="PF17479">
    <property type="entry name" value="DUF3048_C"/>
    <property type="match status" value="1"/>
</dbReference>
<gene>
    <name evidence="4" type="ORF">H074_26442</name>
</gene>
<reference evidence="4 5" key="1">
    <citation type="journal article" date="2013" name="Genome Announc.">
        <title>Draft Genome Sequence of Amycolatopsis decaplanina Strain DSM 44594T.</title>
        <authorList>
            <person name="Kaur N."/>
            <person name="Kumar S."/>
            <person name="Bala M."/>
            <person name="Raghava G.P."/>
            <person name="Mayilraj S."/>
        </authorList>
    </citation>
    <scope>NUCLEOTIDE SEQUENCE [LARGE SCALE GENOMIC DNA]</scope>
    <source>
        <strain evidence="4 5">DSM 44594</strain>
    </source>
</reference>
<keyword evidence="1" id="KW-1133">Transmembrane helix</keyword>
<accession>M2Y0U1</accession>
<evidence type="ECO:0000256" key="1">
    <source>
        <dbReference type="SAM" id="Phobius"/>
    </source>
</evidence>
<feature type="domain" description="DUF3048" evidence="2">
    <location>
        <begin position="51"/>
        <end position="174"/>
    </location>
</feature>
<dbReference type="Proteomes" id="UP000054226">
    <property type="component" value="Unassembled WGS sequence"/>
</dbReference>
<feature type="domain" description="DUF3048" evidence="3">
    <location>
        <begin position="203"/>
        <end position="316"/>
    </location>
</feature>
<evidence type="ECO:0000313" key="4">
    <source>
        <dbReference type="EMBL" id="EME55115.1"/>
    </source>
</evidence>
<keyword evidence="1" id="KW-0812">Transmembrane</keyword>
<name>M2Y0U1_9PSEU</name>
<dbReference type="Gene3D" id="3.50.90.10">
    <property type="entry name" value="YerB-like"/>
    <property type="match status" value="1"/>
</dbReference>
<evidence type="ECO:0000259" key="2">
    <source>
        <dbReference type="Pfam" id="PF11258"/>
    </source>
</evidence>